<comment type="caution">
    <text evidence="1">The sequence shown here is derived from an EMBL/GenBank/DDBJ whole genome shotgun (WGS) entry which is preliminary data.</text>
</comment>
<reference evidence="1 2" key="1">
    <citation type="submission" date="2013-10" db="EMBL/GenBank/DDBJ databases">
        <title>Salinisphaera orenii MK-B5 Genome Sequencing.</title>
        <authorList>
            <person name="Lai Q."/>
            <person name="Li C."/>
            <person name="Shao Z."/>
        </authorList>
    </citation>
    <scope>NUCLEOTIDE SEQUENCE [LARGE SCALE GENOMIC DNA]</scope>
    <source>
        <strain evidence="1 2">MK-B5</strain>
    </source>
</reference>
<dbReference type="CDD" id="cd09736">
    <property type="entry name" value="Csy2_I-F"/>
    <property type="match status" value="1"/>
</dbReference>
<dbReference type="AlphaFoldDB" id="A0A423PIH7"/>
<proteinExistence type="predicted"/>
<dbReference type="EMBL" id="AYKH01000034">
    <property type="protein sequence ID" value="ROO25400.1"/>
    <property type="molecule type" value="Genomic_DNA"/>
</dbReference>
<dbReference type="RefSeq" id="WP_123631768.1">
    <property type="nucleotide sequence ID" value="NZ_AYKH01000034.1"/>
</dbReference>
<dbReference type="NCBIfam" id="TIGR02565">
    <property type="entry name" value="cas_Csy2"/>
    <property type="match status" value="1"/>
</dbReference>
<accession>A0A423PIH7</accession>
<sequence>MSKPRHLLILPRLRVQNANAISSPLTWGFPAMSAFVGFMHALERKLPDDLYLQLEQIGVVCHSHEILSSSAGYNLQQFHLTRNPVNKDGDTAAIAEEGRMHMDISLVFAVSGDNCRADKGRTAHIAEGIDDIVHGMRIAGGSVIPRNDTKRHPQLVSMPDDADEYEAMFRKHRSRLLPGFALVLNEQALTDRLDALQTTAPGASRLDAWLDFARLHHQCVIDADDGAHRWEVRSTPGWHVPIPIGYGTLSTHEPGEVANARDATTPFRFVESLYSIGQWVSPHRLDRPESLLWYVDNDLEHGVYRLNNDYRDHKHS</sequence>
<evidence type="ECO:0000313" key="1">
    <source>
        <dbReference type="EMBL" id="ROO25400.1"/>
    </source>
</evidence>
<gene>
    <name evidence="1" type="ORF">SAOR_12700</name>
</gene>
<organism evidence="1 2">
    <name type="scientific">Salinisphaera orenii MK-B5</name>
    <dbReference type="NCBI Taxonomy" id="856730"/>
    <lineage>
        <taxon>Bacteria</taxon>
        <taxon>Pseudomonadati</taxon>
        <taxon>Pseudomonadota</taxon>
        <taxon>Gammaproteobacteria</taxon>
        <taxon>Salinisphaerales</taxon>
        <taxon>Salinisphaeraceae</taxon>
        <taxon>Salinisphaera</taxon>
    </lineage>
</organism>
<dbReference type="Proteomes" id="UP000283993">
    <property type="component" value="Unassembled WGS sequence"/>
</dbReference>
<dbReference type="InterPro" id="IPR013398">
    <property type="entry name" value="CRISPR-assoc_prot_Csy2"/>
</dbReference>
<dbReference type="Pfam" id="PF09614">
    <property type="entry name" value="Cas_Csy2"/>
    <property type="match status" value="1"/>
</dbReference>
<protein>
    <submittedName>
        <fullName evidence="1">CRISPR-associated protein Csy2</fullName>
    </submittedName>
</protein>
<keyword evidence="2" id="KW-1185">Reference proteome</keyword>
<evidence type="ECO:0000313" key="2">
    <source>
        <dbReference type="Proteomes" id="UP000283993"/>
    </source>
</evidence>
<name>A0A423PIH7_9GAMM</name>